<dbReference type="STRING" id="1895771.BGO89_07940"/>
<dbReference type="SUPFAM" id="SSF81799">
    <property type="entry name" value="Putative methyltransferase TM0872, insert domain"/>
    <property type="match status" value="1"/>
</dbReference>
<feature type="binding site" evidence="6">
    <location>
        <position position="58"/>
    </location>
    <ligand>
        <name>S-adenosyl-L-methionine</name>
        <dbReference type="ChEBI" id="CHEBI:59789"/>
    </ligand>
</feature>
<evidence type="ECO:0000256" key="1">
    <source>
        <dbReference type="ARBA" id="ARBA00010396"/>
    </source>
</evidence>
<dbReference type="InterPro" id="IPR002903">
    <property type="entry name" value="RsmH"/>
</dbReference>
<comment type="caution">
    <text evidence="8">The sequence shown here is derived from an EMBL/GenBank/DDBJ whole genome shotgun (WGS) entry which is preliminary data.</text>
</comment>
<dbReference type="Pfam" id="PF01795">
    <property type="entry name" value="Methyltransf_5"/>
    <property type="match status" value="1"/>
</dbReference>
<dbReference type="HAMAP" id="MF_01007">
    <property type="entry name" value="16SrRNA_methyltr_H"/>
    <property type="match status" value="1"/>
</dbReference>
<name>A0A1M3L3I5_9BACT</name>
<reference evidence="8 9" key="1">
    <citation type="submission" date="2016-09" db="EMBL/GenBank/DDBJ databases">
        <title>Genome-resolved meta-omics ties microbial dynamics to process performance in biotechnology for thiocyanate degradation.</title>
        <authorList>
            <person name="Kantor R.S."/>
            <person name="Huddy R.J."/>
            <person name="Iyer R."/>
            <person name="Thomas B.C."/>
            <person name="Brown C.T."/>
            <person name="Anantharaman K."/>
            <person name="Tringe S."/>
            <person name="Hettich R.L."/>
            <person name="Harrison S.T."/>
            <person name="Banfield J.F."/>
        </authorList>
    </citation>
    <scope>NUCLEOTIDE SEQUENCE [LARGE SCALE GENOMIC DNA]</scope>
    <source>
        <strain evidence="8">59-99</strain>
    </source>
</reference>
<evidence type="ECO:0000256" key="6">
    <source>
        <dbReference type="HAMAP-Rule" id="MF_01007"/>
    </source>
</evidence>
<comment type="similarity">
    <text evidence="1 6">Belongs to the methyltransferase superfamily. RsmH family.</text>
</comment>
<dbReference type="Gene3D" id="1.10.150.170">
    <property type="entry name" value="Putative methyltransferase TM0872, insert domain"/>
    <property type="match status" value="1"/>
</dbReference>
<keyword evidence="3 6" id="KW-0489">Methyltransferase</keyword>
<evidence type="ECO:0000256" key="5">
    <source>
        <dbReference type="ARBA" id="ARBA00022691"/>
    </source>
</evidence>
<sequence length="303" mass="34377">MARLEESTYHVPVMATECLDMLRIRPDGTYCDGTLGGGGHTSLILERLNDEGRLYSFDADDVAIRHCTERFADELARGDDSRLILVHTNFEEMPDVMRDKRRVDGILLDLGVSSYQFDHHGRGFSFRQQAPLDMRFTAEGETAADILNTRDEAEIARILFDYGEDPSARRIAAAIVQRRRIAAIRTTIDVRDIVVGIIPPQHQPRTMARVFQALRIAVNRELERLEHVLVSMIPLLAPGGRLVVMSYHSLEDRIVKNVFRDHGRDVLTILTKRPIEPSSEEIARNPRSRSARLRVAEKTAGER</sequence>
<proteinExistence type="inferred from homology"/>
<keyword evidence="6" id="KW-0963">Cytoplasm</keyword>
<feature type="binding site" evidence="6">
    <location>
        <position position="90"/>
    </location>
    <ligand>
        <name>S-adenosyl-L-methionine</name>
        <dbReference type="ChEBI" id="CHEBI:59789"/>
    </ligand>
</feature>
<dbReference type="PANTHER" id="PTHR11265:SF0">
    <property type="entry name" value="12S RRNA N4-METHYLCYTIDINE METHYLTRANSFERASE"/>
    <property type="match status" value="1"/>
</dbReference>
<dbReference type="NCBIfam" id="TIGR00006">
    <property type="entry name" value="16S rRNA (cytosine(1402)-N(4))-methyltransferase RsmH"/>
    <property type="match status" value="1"/>
</dbReference>
<protein>
    <recommendedName>
        <fullName evidence="6">Ribosomal RNA small subunit methyltransferase H</fullName>
        <ecNumber evidence="6">2.1.1.199</ecNumber>
    </recommendedName>
    <alternativeName>
        <fullName evidence="6">16S rRNA m(4)C1402 methyltransferase</fullName>
    </alternativeName>
    <alternativeName>
        <fullName evidence="6">rRNA (cytosine-N(4)-)-methyltransferase RsmH</fullName>
    </alternativeName>
</protein>
<dbReference type="EMBL" id="MKVH01000008">
    <property type="protein sequence ID" value="OJX59922.1"/>
    <property type="molecule type" value="Genomic_DNA"/>
</dbReference>
<dbReference type="GO" id="GO:0005737">
    <property type="term" value="C:cytoplasm"/>
    <property type="evidence" value="ECO:0007669"/>
    <property type="project" value="UniProtKB-SubCell"/>
</dbReference>
<evidence type="ECO:0000256" key="3">
    <source>
        <dbReference type="ARBA" id="ARBA00022603"/>
    </source>
</evidence>
<dbReference type="Proteomes" id="UP000184233">
    <property type="component" value="Unassembled WGS sequence"/>
</dbReference>
<keyword evidence="4 6" id="KW-0808">Transferase</keyword>
<evidence type="ECO:0000256" key="4">
    <source>
        <dbReference type="ARBA" id="ARBA00022679"/>
    </source>
</evidence>
<evidence type="ECO:0000313" key="8">
    <source>
        <dbReference type="EMBL" id="OJX59922.1"/>
    </source>
</evidence>
<dbReference type="PIRSF" id="PIRSF004486">
    <property type="entry name" value="MraW"/>
    <property type="match status" value="1"/>
</dbReference>
<evidence type="ECO:0000256" key="2">
    <source>
        <dbReference type="ARBA" id="ARBA00022552"/>
    </source>
</evidence>
<gene>
    <name evidence="6" type="primary">rsmH</name>
    <name evidence="8" type="ORF">BGO89_07940</name>
</gene>
<evidence type="ECO:0000313" key="9">
    <source>
        <dbReference type="Proteomes" id="UP000184233"/>
    </source>
</evidence>
<evidence type="ECO:0000256" key="7">
    <source>
        <dbReference type="SAM" id="MobiDB-lite"/>
    </source>
</evidence>
<dbReference type="Gene3D" id="3.40.50.150">
    <property type="entry name" value="Vaccinia Virus protein VP39"/>
    <property type="match status" value="1"/>
</dbReference>
<dbReference type="GO" id="GO:0070475">
    <property type="term" value="P:rRNA base methylation"/>
    <property type="evidence" value="ECO:0007669"/>
    <property type="project" value="UniProtKB-UniRule"/>
</dbReference>
<dbReference type="PANTHER" id="PTHR11265">
    <property type="entry name" value="S-ADENOSYL-METHYLTRANSFERASE MRAW"/>
    <property type="match status" value="1"/>
</dbReference>
<comment type="subcellular location">
    <subcellularLocation>
        <location evidence="6">Cytoplasm</location>
    </subcellularLocation>
</comment>
<keyword evidence="2 6" id="KW-0698">rRNA processing</keyword>
<feature type="binding site" evidence="6">
    <location>
        <begin position="38"/>
        <end position="40"/>
    </location>
    <ligand>
        <name>S-adenosyl-L-methionine</name>
        <dbReference type="ChEBI" id="CHEBI:59789"/>
    </ligand>
</feature>
<feature type="compositionally biased region" description="Basic and acidic residues" evidence="7">
    <location>
        <begin position="294"/>
        <end position="303"/>
    </location>
</feature>
<dbReference type="GO" id="GO:0071424">
    <property type="term" value="F:rRNA (cytosine-N4-)-methyltransferase activity"/>
    <property type="evidence" value="ECO:0007669"/>
    <property type="project" value="UniProtKB-UniRule"/>
</dbReference>
<accession>A0A1M3L3I5</accession>
<dbReference type="EC" id="2.1.1.199" evidence="6"/>
<dbReference type="InterPro" id="IPR023397">
    <property type="entry name" value="SAM-dep_MeTrfase_MraW_recog"/>
</dbReference>
<comment type="function">
    <text evidence="6">Specifically methylates the N4 position of cytidine in position 1402 (C1402) of 16S rRNA.</text>
</comment>
<feature type="region of interest" description="Disordered" evidence="7">
    <location>
        <begin position="278"/>
        <end position="303"/>
    </location>
</feature>
<dbReference type="AlphaFoldDB" id="A0A1M3L3I5"/>
<organism evidence="8 9">
    <name type="scientific">Candidatus Kapaibacterium thiocyanatum</name>
    <dbReference type="NCBI Taxonomy" id="1895771"/>
    <lineage>
        <taxon>Bacteria</taxon>
        <taxon>Pseudomonadati</taxon>
        <taxon>Candidatus Kapaibacteriota</taxon>
        <taxon>Candidatus Kapaibacteriia</taxon>
        <taxon>Candidatus Kapaibacteriales</taxon>
        <taxon>Candidatus Kapaibacteriaceae</taxon>
        <taxon>Candidatus Kapaibacterium</taxon>
    </lineage>
</organism>
<comment type="catalytic activity">
    <reaction evidence="6">
        <text>cytidine(1402) in 16S rRNA + S-adenosyl-L-methionine = N(4)-methylcytidine(1402) in 16S rRNA + S-adenosyl-L-homocysteine + H(+)</text>
        <dbReference type="Rhea" id="RHEA:42928"/>
        <dbReference type="Rhea" id="RHEA-COMP:10286"/>
        <dbReference type="Rhea" id="RHEA-COMP:10287"/>
        <dbReference type="ChEBI" id="CHEBI:15378"/>
        <dbReference type="ChEBI" id="CHEBI:57856"/>
        <dbReference type="ChEBI" id="CHEBI:59789"/>
        <dbReference type="ChEBI" id="CHEBI:74506"/>
        <dbReference type="ChEBI" id="CHEBI:82748"/>
        <dbReference type="EC" id="2.1.1.199"/>
    </reaction>
</comment>
<dbReference type="SUPFAM" id="SSF53335">
    <property type="entry name" value="S-adenosyl-L-methionine-dependent methyltransferases"/>
    <property type="match status" value="1"/>
</dbReference>
<feature type="binding site" evidence="6">
    <location>
        <position position="109"/>
    </location>
    <ligand>
        <name>S-adenosyl-L-methionine</name>
        <dbReference type="ChEBI" id="CHEBI:59789"/>
    </ligand>
</feature>
<feature type="binding site" evidence="6">
    <location>
        <position position="116"/>
    </location>
    <ligand>
        <name>S-adenosyl-L-methionine</name>
        <dbReference type="ChEBI" id="CHEBI:59789"/>
    </ligand>
</feature>
<keyword evidence="5 6" id="KW-0949">S-adenosyl-L-methionine</keyword>
<dbReference type="InterPro" id="IPR029063">
    <property type="entry name" value="SAM-dependent_MTases_sf"/>
</dbReference>